<dbReference type="AlphaFoldDB" id="A0A8H2W221"/>
<keyword evidence="4" id="KW-1185">Reference proteome</keyword>
<dbReference type="Proteomes" id="UP000624404">
    <property type="component" value="Unassembled WGS sequence"/>
</dbReference>
<proteinExistence type="predicted"/>
<feature type="region of interest" description="Disordered" evidence="1">
    <location>
        <begin position="164"/>
        <end position="187"/>
    </location>
</feature>
<comment type="caution">
    <text evidence="3">The sequence shown here is derived from an EMBL/GenBank/DDBJ whole genome shotgun (WGS) entry which is preliminary data.</text>
</comment>
<gene>
    <name evidence="3" type="ORF">SCLTRI_LOCUS9319</name>
</gene>
<evidence type="ECO:0000256" key="2">
    <source>
        <dbReference type="SAM" id="SignalP"/>
    </source>
</evidence>
<protein>
    <submittedName>
        <fullName evidence="3">2520fdaf-ed28-4500-a6da-3a74cc812454</fullName>
    </submittedName>
</protein>
<evidence type="ECO:0000256" key="1">
    <source>
        <dbReference type="SAM" id="MobiDB-lite"/>
    </source>
</evidence>
<evidence type="ECO:0000313" key="3">
    <source>
        <dbReference type="EMBL" id="CAD6450164.1"/>
    </source>
</evidence>
<accession>A0A8H2W221</accession>
<name>A0A8H2W221_9HELO</name>
<dbReference type="EMBL" id="CAJHIA010000034">
    <property type="protein sequence ID" value="CAD6450164.1"/>
    <property type="molecule type" value="Genomic_DNA"/>
</dbReference>
<reference evidence="3" key="1">
    <citation type="submission" date="2020-10" db="EMBL/GenBank/DDBJ databases">
        <authorList>
            <person name="Kusch S."/>
        </authorList>
    </citation>
    <scope>NUCLEOTIDE SEQUENCE</scope>
    <source>
        <strain evidence="3">SwB9</strain>
    </source>
</reference>
<feature type="region of interest" description="Disordered" evidence="1">
    <location>
        <begin position="118"/>
        <end position="152"/>
    </location>
</feature>
<evidence type="ECO:0000313" key="4">
    <source>
        <dbReference type="Proteomes" id="UP000624404"/>
    </source>
</evidence>
<keyword evidence="2" id="KW-0732">Signal</keyword>
<organism evidence="3 4">
    <name type="scientific">Sclerotinia trifoliorum</name>
    <dbReference type="NCBI Taxonomy" id="28548"/>
    <lineage>
        <taxon>Eukaryota</taxon>
        <taxon>Fungi</taxon>
        <taxon>Dikarya</taxon>
        <taxon>Ascomycota</taxon>
        <taxon>Pezizomycotina</taxon>
        <taxon>Leotiomycetes</taxon>
        <taxon>Helotiales</taxon>
        <taxon>Sclerotiniaceae</taxon>
        <taxon>Sclerotinia</taxon>
    </lineage>
</organism>
<feature type="chain" id="PRO_5034500018" evidence="2">
    <location>
        <begin position="19"/>
        <end position="314"/>
    </location>
</feature>
<feature type="signal peptide" evidence="2">
    <location>
        <begin position="1"/>
        <end position="18"/>
    </location>
</feature>
<dbReference type="OrthoDB" id="3552691at2759"/>
<sequence>MQSLFLMAFTFALPYTSFHDGSTDLNFDNEQASIPNDQEREYDADVEEESKCEVDSLIYSPTQTASSTIIVWRTFNTTQSGTAGVEVAQVDIAAQAEILKGVNWHAVRTSQIGPLQTDAPQCSGWTPINVRPTNTSQISRENASTSDAEDTQASVAQSTCWSVTSGSQTDTSQATSIEADNKSSSYPQMQNTLNLRRRRIVKSVMSTMVDIPQLKVHFKRCKKEYCSVPTKEKIKWFRHRTACLNMGRSVEYDPDMAVLTSEWHKFLERRRWLKSEMLRTKNLYKSSRRRRQESTQCSLRASYDIAFIKSLAES</sequence>